<name>A0AAV5WNZ3_9BILA</name>
<feature type="transmembrane region" description="Helical" evidence="1">
    <location>
        <begin position="15"/>
        <end position="38"/>
    </location>
</feature>
<dbReference type="AlphaFoldDB" id="A0AAV5WNZ3"/>
<dbReference type="Proteomes" id="UP001432322">
    <property type="component" value="Unassembled WGS sequence"/>
</dbReference>
<keyword evidence="1" id="KW-1133">Transmembrane helix</keyword>
<accession>A0AAV5WNZ3</accession>
<evidence type="ECO:0008006" key="4">
    <source>
        <dbReference type="Google" id="ProtNLM"/>
    </source>
</evidence>
<gene>
    <name evidence="2" type="ORF">PFISCL1PPCAC_24405</name>
</gene>
<keyword evidence="3" id="KW-1185">Reference proteome</keyword>
<proteinExistence type="predicted"/>
<keyword evidence="1" id="KW-0472">Membrane</keyword>
<comment type="caution">
    <text evidence="2">The sequence shown here is derived from an EMBL/GenBank/DDBJ whole genome shotgun (WGS) entry which is preliminary data.</text>
</comment>
<evidence type="ECO:0000313" key="2">
    <source>
        <dbReference type="EMBL" id="GMT33108.1"/>
    </source>
</evidence>
<reference evidence="2" key="1">
    <citation type="submission" date="2023-10" db="EMBL/GenBank/DDBJ databases">
        <title>Genome assembly of Pristionchus species.</title>
        <authorList>
            <person name="Yoshida K."/>
            <person name="Sommer R.J."/>
        </authorList>
    </citation>
    <scope>NUCLEOTIDE SEQUENCE</scope>
    <source>
        <strain evidence="2">RS5133</strain>
    </source>
</reference>
<evidence type="ECO:0000313" key="3">
    <source>
        <dbReference type="Proteomes" id="UP001432322"/>
    </source>
</evidence>
<keyword evidence="1" id="KW-0812">Transmembrane</keyword>
<feature type="transmembrane region" description="Helical" evidence="1">
    <location>
        <begin position="50"/>
        <end position="72"/>
    </location>
</feature>
<sequence>SSYLFQMLTDISIKMAWFLMSILVTVVATPGFALLYYLHSLFPAFPQMITVVQCVIFTVHAGLATGISLFAILVYSDVFYPIVIYSFAQILSRQALAKQPPPNMQYYLPHDETLNASINRTCEDSQIEKDE</sequence>
<feature type="non-terminal residue" evidence="2">
    <location>
        <position position="1"/>
    </location>
</feature>
<evidence type="ECO:0000256" key="1">
    <source>
        <dbReference type="SAM" id="Phobius"/>
    </source>
</evidence>
<dbReference type="EMBL" id="BTSY01000006">
    <property type="protein sequence ID" value="GMT33108.1"/>
    <property type="molecule type" value="Genomic_DNA"/>
</dbReference>
<protein>
    <recommendedName>
        <fullName evidence="4">G protein-coupled receptor</fullName>
    </recommendedName>
</protein>
<organism evidence="2 3">
    <name type="scientific">Pristionchus fissidentatus</name>
    <dbReference type="NCBI Taxonomy" id="1538716"/>
    <lineage>
        <taxon>Eukaryota</taxon>
        <taxon>Metazoa</taxon>
        <taxon>Ecdysozoa</taxon>
        <taxon>Nematoda</taxon>
        <taxon>Chromadorea</taxon>
        <taxon>Rhabditida</taxon>
        <taxon>Rhabditina</taxon>
        <taxon>Diplogasteromorpha</taxon>
        <taxon>Diplogasteroidea</taxon>
        <taxon>Neodiplogasteridae</taxon>
        <taxon>Pristionchus</taxon>
    </lineage>
</organism>